<dbReference type="RefSeq" id="WP_146215920.1">
    <property type="nucleotide sequence ID" value="NZ_LNQU01000005.1"/>
</dbReference>
<dbReference type="AlphaFoldDB" id="A0A318JJD1"/>
<feature type="domain" description="Toprim" evidence="2">
    <location>
        <begin position="197"/>
        <end position="306"/>
    </location>
</feature>
<evidence type="ECO:0000259" key="2">
    <source>
        <dbReference type="Pfam" id="PF13362"/>
    </source>
</evidence>
<dbReference type="InterPro" id="IPR006171">
    <property type="entry name" value="TOPRIM_dom"/>
</dbReference>
<keyword evidence="4" id="KW-0547">Nucleotide-binding</keyword>
<evidence type="ECO:0000313" key="4">
    <source>
        <dbReference type="EMBL" id="PXX49389.1"/>
    </source>
</evidence>
<keyword evidence="4" id="KW-0067">ATP-binding</keyword>
<feature type="compositionally biased region" description="Low complexity" evidence="1">
    <location>
        <begin position="327"/>
        <end position="344"/>
    </location>
</feature>
<dbReference type="InterPro" id="IPR034154">
    <property type="entry name" value="TOPRIM_DnaG/twinkle"/>
</dbReference>
<dbReference type="EMBL" id="QJKC01000004">
    <property type="protein sequence ID" value="PXX49389.1"/>
    <property type="molecule type" value="Genomic_DNA"/>
</dbReference>
<dbReference type="InterPro" id="IPR045455">
    <property type="entry name" value="NrS-1_pol-like_helicase"/>
</dbReference>
<sequence length="899" mass="100142">MGASLEGVWAQFVDHDMPQIDMHQLRADGKKYTYGPKKKAWYRLYEYISAKTGKSYFSGVFGYKADNWKVESDGSYQQISPEEREAAAREWKRKDDARLAREARAAEFAANRAKQQWKDASREGVSAYLERKKVARAEAVRFMADGNIIIPLLRYDTSTMVGSQKIAPDGSKLFNKGMAKVGAACRLGDEPMDGELILLAEGYATAASVREGVAYQHPVYMALDAGNLVAVAKILRAKYPASPLVIAADDDYRTGGAGKAKAEAACREAGNARYVLPAFTIARHQTEGDELPEATDFNDLHVHEGIDVVVAQWQAALSPAPSHDLSSEAAAEPAPDTDAGGAGGEASSAIARLLYKQYALVEGKTRVIDKASGSEYTMAALKARFGKEPVDGWLARPDKLLVTQAEVSAAKRARDEQARRTDPAMVPYMQRYVYLDGSTSVWDSKLREVIPAAAAKLAMGGSYDYWVDSPERRVVPLANVRFAPGVDLPEDGYINLWSGMEMQPDWPMPAHQLPRDIWALIALFPKCHHILRLALHLCDGRMEVLEWLLNWIAYPLQHVGAKMDTAILMHGSVHGTGKSMFWEKVVKPLYGRYAITLGQSELESQYTGSRSAKLFLLFEEVISSKQRYSQTGKLKHMITGLTQVIEKKFMNAWEESNHAQCVFLSNAIQPLHIEAYDRRFLVIWPLETAADDIYIDVDREVSEGGLEAFYAFLQALPLTLTVQQCPEAERTGDQCTPDCPACAGLGHVQRSEAVKFDRHTKPLMTNEKARVIRYGLSGWELFLHQWVHEELGELPFVSCSTRDLYRVYRWWCNDTGDHAPISENKFSINVSCSVPGKLSKRNKARWRFGSHGTMKQGQVFKVGMEPDGLAEMDYLGDHISKFRQGAKQLGIDLAGEVSM</sequence>
<reference evidence="4 5" key="1">
    <citation type="submission" date="2018-05" db="EMBL/GenBank/DDBJ databases">
        <title>Genomic Encyclopedia of Type Strains, Phase IV (KMG-IV): sequencing the most valuable type-strain genomes for metagenomic binning, comparative biology and taxonomic classification.</title>
        <authorList>
            <person name="Goeker M."/>
        </authorList>
    </citation>
    <scope>NUCLEOTIDE SEQUENCE [LARGE SCALE GENOMIC DNA]</scope>
    <source>
        <strain evidence="4 5">DSM 25134</strain>
    </source>
</reference>
<dbReference type="Pfam" id="PF19263">
    <property type="entry name" value="DUF5906"/>
    <property type="match status" value="1"/>
</dbReference>
<evidence type="ECO:0000313" key="5">
    <source>
        <dbReference type="Proteomes" id="UP000248395"/>
    </source>
</evidence>
<dbReference type="Pfam" id="PF13362">
    <property type="entry name" value="Toprim_3"/>
    <property type="match status" value="1"/>
</dbReference>
<keyword evidence="4" id="KW-0378">Hydrolase</keyword>
<dbReference type="Proteomes" id="UP000248395">
    <property type="component" value="Unassembled WGS sequence"/>
</dbReference>
<proteinExistence type="predicted"/>
<feature type="region of interest" description="Disordered" evidence="1">
    <location>
        <begin position="321"/>
        <end position="344"/>
    </location>
</feature>
<organism evidence="4 5">
    <name type="scientific">Aquitalea magnusonii</name>
    <dbReference type="NCBI Taxonomy" id="332411"/>
    <lineage>
        <taxon>Bacteria</taxon>
        <taxon>Pseudomonadati</taxon>
        <taxon>Pseudomonadota</taxon>
        <taxon>Betaproteobacteria</taxon>
        <taxon>Neisseriales</taxon>
        <taxon>Chromobacteriaceae</taxon>
        <taxon>Aquitalea</taxon>
    </lineage>
</organism>
<comment type="caution">
    <text evidence="4">The sequence shown here is derived from an EMBL/GenBank/DDBJ whole genome shotgun (WGS) entry which is preliminary data.</text>
</comment>
<protein>
    <submittedName>
        <fullName evidence="4">Putative DNA primase/helicase</fullName>
    </submittedName>
</protein>
<evidence type="ECO:0000259" key="3">
    <source>
        <dbReference type="Pfam" id="PF19263"/>
    </source>
</evidence>
<dbReference type="OrthoDB" id="110640at2"/>
<accession>A0A318JJD1</accession>
<gene>
    <name evidence="4" type="ORF">DFR38_10428</name>
</gene>
<keyword evidence="5" id="KW-1185">Reference proteome</keyword>
<keyword evidence="4" id="KW-0347">Helicase</keyword>
<dbReference type="GO" id="GO:0004386">
    <property type="term" value="F:helicase activity"/>
    <property type="evidence" value="ECO:0007669"/>
    <property type="project" value="UniProtKB-KW"/>
</dbReference>
<evidence type="ECO:0000256" key="1">
    <source>
        <dbReference type="SAM" id="MobiDB-lite"/>
    </source>
</evidence>
<dbReference type="CDD" id="cd01029">
    <property type="entry name" value="TOPRIM_primases"/>
    <property type="match status" value="1"/>
</dbReference>
<feature type="domain" description="NrS-1 polymerase-like helicase" evidence="3">
    <location>
        <begin position="569"/>
        <end position="679"/>
    </location>
</feature>
<name>A0A318JJD1_9NEIS</name>